<evidence type="ECO:0000313" key="1">
    <source>
        <dbReference type="EMBL" id="MCQ8181250.1"/>
    </source>
</evidence>
<name>A0ABT1UHT8_9GAMM</name>
<dbReference type="RefSeq" id="WP_256610539.1">
    <property type="nucleotide sequence ID" value="NZ_JANIBM010000008.1"/>
</dbReference>
<proteinExistence type="predicted"/>
<comment type="caution">
    <text evidence="1">The sequence shown here is derived from an EMBL/GenBank/DDBJ whole genome shotgun (WGS) entry which is preliminary data.</text>
</comment>
<dbReference type="InterPro" id="IPR025293">
    <property type="entry name" value="YfiR/HmsC-like"/>
</dbReference>
<protein>
    <submittedName>
        <fullName evidence="1">YfiR family protein</fullName>
    </submittedName>
</protein>
<gene>
    <name evidence="1" type="ORF">NP603_09025</name>
</gene>
<accession>A0ABT1UHT8</accession>
<evidence type="ECO:0000313" key="2">
    <source>
        <dbReference type="Proteomes" id="UP001524569"/>
    </source>
</evidence>
<sequence length="169" mass="18456">MLSLLLMFAHPAYAAETANEAAVKVAFLYNFFKFIEWPESASQSKYNLCLVTPHNLGDNLLALEGKTVNGKPLTVLQDLPIKDLKVCHLVFIAKSAANAGDIPRELRGTPVVTVSDKPGFLEQNGTIGLVQDGNRLNFEVNLDNANAANVRISAQLLKLARNLNLNLNK</sequence>
<keyword evidence="2" id="KW-1185">Reference proteome</keyword>
<dbReference type="Pfam" id="PF13689">
    <property type="entry name" value="DUF4154"/>
    <property type="match status" value="1"/>
</dbReference>
<dbReference type="Proteomes" id="UP001524569">
    <property type="component" value="Unassembled WGS sequence"/>
</dbReference>
<reference evidence="1 2" key="1">
    <citation type="submission" date="2022-07" db="EMBL/GenBank/DDBJ databases">
        <title>Methylomonas rivi sp. nov., Methylomonas rosea sp. nov., Methylomonas aureus sp. nov. and Methylomonas subterranea sp. nov., four novel methanotrophs isolated from a freshwater creek and the deep terrestrial subsurface.</title>
        <authorList>
            <person name="Abin C."/>
            <person name="Sankaranarayanan K."/>
            <person name="Garner C."/>
            <person name="Sindelar R."/>
            <person name="Kotary K."/>
            <person name="Garner R."/>
            <person name="Barclay S."/>
            <person name="Lawson P."/>
            <person name="Krumholz L."/>
        </authorList>
    </citation>
    <scope>NUCLEOTIDE SEQUENCE [LARGE SCALE GENOMIC DNA]</scope>
    <source>
        <strain evidence="1 2">SURF-1</strain>
    </source>
</reference>
<dbReference type="EMBL" id="JANIBM010000008">
    <property type="protein sequence ID" value="MCQ8181250.1"/>
    <property type="molecule type" value="Genomic_DNA"/>
</dbReference>
<organism evidence="1 2">
    <name type="scientific">Methylomonas aurea</name>
    <dbReference type="NCBI Taxonomy" id="2952224"/>
    <lineage>
        <taxon>Bacteria</taxon>
        <taxon>Pseudomonadati</taxon>
        <taxon>Pseudomonadota</taxon>
        <taxon>Gammaproteobacteria</taxon>
        <taxon>Methylococcales</taxon>
        <taxon>Methylococcaceae</taxon>
        <taxon>Methylomonas</taxon>
    </lineage>
</organism>